<proteinExistence type="predicted"/>
<evidence type="ECO:0000256" key="1">
    <source>
        <dbReference type="SAM" id="MobiDB-lite"/>
    </source>
</evidence>
<evidence type="ECO:0000313" key="2">
    <source>
        <dbReference type="EMBL" id="PJO63493.1"/>
    </source>
</evidence>
<feature type="region of interest" description="Disordered" evidence="1">
    <location>
        <begin position="39"/>
        <end position="60"/>
    </location>
</feature>
<dbReference type="Proteomes" id="UP000231878">
    <property type="component" value="Unassembled WGS sequence"/>
</dbReference>
<name>A0AAX0U5P5_BURPE</name>
<accession>A0AAX0U5P5</accession>
<gene>
    <name evidence="2" type="ORF">CWD88_25265</name>
</gene>
<comment type="caution">
    <text evidence="2">The sequence shown here is derived from an EMBL/GenBank/DDBJ whole genome shotgun (WGS) entry which is preliminary data.</text>
</comment>
<reference evidence="2 3" key="1">
    <citation type="submission" date="2017-11" db="EMBL/GenBank/DDBJ databases">
        <title>Molecular characterization of Burkholderia pseudomallei and closely related isolates from Vietnam.</title>
        <authorList>
            <person name="Ustinov D.V."/>
            <person name="Antonov A.S."/>
            <person name="Avdusheva E.F."/>
            <person name="Shpak I.M."/>
            <person name="Zakharova I.B."/>
            <person name="Thi L.A."/>
            <person name="Teteryatnikova N."/>
            <person name="Lopasteyskaya Y.A."/>
            <person name="Kuzyutina J.A."/>
            <person name="Ngo T.N."/>
            <person name="Victorov D.V."/>
        </authorList>
    </citation>
    <scope>NUCLEOTIDE SEQUENCE [LARGE SCALE GENOMIC DNA]</scope>
    <source>
        <strain evidence="2 3">V1512</strain>
    </source>
</reference>
<dbReference type="EMBL" id="PHRB01000031">
    <property type="protein sequence ID" value="PJO63493.1"/>
    <property type="molecule type" value="Genomic_DNA"/>
</dbReference>
<sequence>MNWRSAIRPLDLSTFRPSTIGLRASGILPFSHLAARRLRPPRPICPEPNRASTGSAPALA</sequence>
<dbReference type="AlphaFoldDB" id="A0AAX0U5P5"/>
<evidence type="ECO:0000313" key="3">
    <source>
        <dbReference type="Proteomes" id="UP000231878"/>
    </source>
</evidence>
<protein>
    <submittedName>
        <fullName evidence="2">Uncharacterized protein</fullName>
    </submittedName>
</protein>
<organism evidence="2 3">
    <name type="scientific">Burkholderia pseudomallei</name>
    <name type="common">Pseudomonas pseudomallei</name>
    <dbReference type="NCBI Taxonomy" id="28450"/>
    <lineage>
        <taxon>Bacteria</taxon>
        <taxon>Pseudomonadati</taxon>
        <taxon>Pseudomonadota</taxon>
        <taxon>Betaproteobacteria</taxon>
        <taxon>Burkholderiales</taxon>
        <taxon>Burkholderiaceae</taxon>
        <taxon>Burkholderia</taxon>
        <taxon>pseudomallei group</taxon>
    </lineage>
</organism>
<feature type="compositionally biased region" description="Polar residues" evidence="1">
    <location>
        <begin position="51"/>
        <end position="60"/>
    </location>
</feature>